<feature type="region of interest" description="Disordered" evidence="1">
    <location>
        <begin position="264"/>
        <end position="314"/>
    </location>
</feature>
<accession>A0A7R9QC37</accession>
<feature type="compositionally biased region" description="Low complexity" evidence="1">
    <location>
        <begin position="268"/>
        <end position="290"/>
    </location>
</feature>
<dbReference type="AlphaFoldDB" id="A0A7R9QC37"/>
<protein>
    <submittedName>
        <fullName evidence="2">Uncharacterized protein</fullName>
    </submittedName>
</protein>
<keyword evidence="3" id="KW-1185">Reference proteome</keyword>
<feature type="non-terminal residue" evidence="2">
    <location>
        <position position="314"/>
    </location>
</feature>
<evidence type="ECO:0000313" key="3">
    <source>
        <dbReference type="Proteomes" id="UP000759131"/>
    </source>
</evidence>
<feature type="compositionally biased region" description="Low complexity" evidence="1">
    <location>
        <begin position="221"/>
        <end position="231"/>
    </location>
</feature>
<reference evidence="2" key="1">
    <citation type="submission" date="2020-11" db="EMBL/GenBank/DDBJ databases">
        <authorList>
            <person name="Tran Van P."/>
        </authorList>
    </citation>
    <scope>NUCLEOTIDE SEQUENCE</scope>
</reference>
<feature type="region of interest" description="Disordered" evidence="1">
    <location>
        <begin position="221"/>
        <end position="248"/>
    </location>
</feature>
<evidence type="ECO:0000256" key="1">
    <source>
        <dbReference type="SAM" id="MobiDB-lite"/>
    </source>
</evidence>
<dbReference type="EMBL" id="CAJPIZ010021211">
    <property type="protein sequence ID" value="CAG2117544.1"/>
    <property type="molecule type" value="Genomic_DNA"/>
</dbReference>
<proteinExistence type="predicted"/>
<name>A0A7R9QC37_9ACAR</name>
<organism evidence="2">
    <name type="scientific">Medioppia subpectinata</name>
    <dbReference type="NCBI Taxonomy" id="1979941"/>
    <lineage>
        <taxon>Eukaryota</taxon>
        <taxon>Metazoa</taxon>
        <taxon>Ecdysozoa</taxon>
        <taxon>Arthropoda</taxon>
        <taxon>Chelicerata</taxon>
        <taxon>Arachnida</taxon>
        <taxon>Acari</taxon>
        <taxon>Acariformes</taxon>
        <taxon>Sarcoptiformes</taxon>
        <taxon>Oribatida</taxon>
        <taxon>Brachypylina</taxon>
        <taxon>Oppioidea</taxon>
        <taxon>Oppiidae</taxon>
        <taxon>Medioppia</taxon>
    </lineage>
</organism>
<gene>
    <name evidence="2" type="ORF">OSB1V03_LOCUS17497</name>
</gene>
<sequence>MDPQQTGAQVIGATGGGLCSGSAAGSAVGGAGGGQHMVSAGSRHIIAFESIQINKELGVGEFGVVQQVANCLVGTNRECLCLLLIHTIRTSDDRHTPLPSLVCLSHSCAKQLMDHPIRDRIESPVPPPAGAKEHLPYKSGDIITVLDKCGQQSAVNNNNITNNNHSSSLSMCSNATSVSSMAGGGHDNAGTLWKGALNNGKTGYFNPSDCVSYLGQNLPTSSSQSLSTSTSGGIGGAGGRESSSATSTLASHVLQSKFIRGFLDSRHNSGGSHSSTGGQSAAAAAAGNQSPYGSRRRIRPDMISRPQGDLVHTG</sequence>
<dbReference type="Proteomes" id="UP000759131">
    <property type="component" value="Unassembled WGS sequence"/>
</dbReference>
<dbReference type="EMBL" id="OC875786">
    <property type="protein sequence ID" value="CAD7638697.1"/>
    <property type="molecule type" value="Genomic_DNA"/>
</dbReference>
<dbReference type="OrthoDB" id="4062651at2759"/>
<evidence type="ECO:0000313" key="2">
    <source>
        <dbReference type="EMBL" id="CAD7638697.1"/>
    </source>
</evidence>